<gene>
    <name evidence="1" type="ORF">Rain11_1343</name>
</gene>
<accession>A0A2N3IHA3</accession>
<name>A0A2N3IHA3_9BACT</name>
<proteinExistence type="predicted"/>
<comment type="caution">
    <text evidence="1">The sequence shown here is derived from an EMBL/GenBank/DDBJ whole genome shotgun (WGS) entry which is preliminary data.</text>
</comment>
<protein>
    <submittedName>
        <fullName evidence="1">Uncharacterized protein</fullName>
    </submittedName>
</protein>
<dbReference type="RefSeq" id="WP_207764432.1">
    <property type="nucleotide sequence ID" value="NZ_NKXO01000018.1"/>
</dbReference>
<dbReference type="EMBL" id="NKXO01000018">
    <property type="protein sequence ID" value="PKQ69671.1"/>
    <property type="molecule type" value="Genomic_DNA"/>
</dbReference>
<keyword evidence="2" id="KW-1185">Reference proteome</keyword>
<evidence type="ECO:0000313" key="2">
    <source>
        <dbReference type="Proteomes" id="UP000233387"/>
    </source>
</evidence>
<dbReference type="Proteomes" id="UP000233387">
    <property type="component" value="Unassembled WGS sequence"/>
</dbReference>
<reference evidence="1 2" key="1">
    <citation type="submission" date="2017-06" db="EMBL/GenBank/DDBJ databases">
        <title>Raineya orbicola gen. nov., sp. nov. a slightly thermophilic bacterium of the phylum Bacteroidetes and the description of Raineyaceae fam. nov.</title>
        <authorList>
            <person name="Albuquerque L."/>
            <person name="Polonia A.R.M."/>
            <person name="Barroso C."/>
            <person name="Froufe H.J.C."/>
            <person name="Lage O."/>
            <person name="Lobo-Da-Cunha A."/>
            <person name="Egas C."/>
            <person name="Da Costa M.S."/>
        </authorList>
    </citation>
    <scope>NUCLEOTIDE SEQUENCE [LARGE SCALE GENOMIC DNA]</scope>
    <source>
        <strain evidence="1 2">SPSPC-11</strain>
    </source>
</reference>
<evidence type="ECO:0000313" key="1">
    <source>
        <dbReference type="EMBL" id="PKQ69671.1"/>
    </source>
</evidence>
<organism evidence="1 2">
    <name type="scientific">Raineya orbicola</name>
    <dbReference type="NCBI Taxonomy" id="2016530"/>
    <lineage>
        <taxon>Bacteria</taxon>
        <taxon>Pseudomonadati</taxon>
        <taxon>Bacteroidota</taxon>
        <taxon>Cytophagia</taxon>
        <taxon>Cytophagales</taxon>
        <taxon>Raineyaceae</taxon>
        <taxon>Raineya</taxon>
    </lineage>
</organism>
<dbReference type="AlphaFoldDB" id="A0A2N3IHA3"/>
<sequence length="367" mass="43615">MSNKILFGYFIVFLKNIFWYKKSQTFLLEIQQKWIFYLILTFSACKNQEKINQNWYHWKGTLQLDSLERKYAEQLQSKTLYLRFFDVDFHPEQKAIPIGDLQIQNSDIKPFQEVVAVIFITNRTILQSTPNEIKSLAEKITQKIFSKAQNNKLSLQGIQIDCDWSEKSKENFFLLCKTLKKICKDQKLSFSVTIRLHQYKYFSQTGVPDADEGILMLYNIGDIEGKNTENSILDLSLIDKYLQDTETYPLPLKIALPVFQWAVVKRMGKVVHLLSEITEKDLEQNPHLKKIQEKRYKVQKNHYFGGVFLYEQDELRWESVSLENIEKLTKKVASKIPITEMIFYHLDNQLIQQYPYEKLQNLVHYWF</sequence>